<protein>
    <submittedName>
        <fullName evidence="1">Uncharacterized protein</fullName>
    </submittedName>
</protein>
<reference evidence="1" key="2">
    <citation type="journal article" date="2015" name="Data Brief">
        <title>Shoot transcriptome of the giant reed, Arundo donax.</title>
        <authorList>
            <person name="Barrero R.A."/>
            <person name="Guerrero F.D."/>
            <person name="Moolhuijzen P."/>
            <person name="Goolsby J.A."/>
            <person name="Tidwell J."/>
            <person name="Bellgard S.E."/>
            <person name="Bellgard M.I."/>
        </authorList>
    </citation>
    <scope>NUCLEOTIDE SEQUENCE</scope>
    <source>
        <tissue evidence="1">Shoot tissue taken approximately 20 cm above the soil surface</tissue>
    </source>
</reference>
<dbReference type="AlphaFoldDB" id="A0A0A8Z5N7"/>
<proteinExistence type="predicted"/>
<evidence type="ECO:0000313" key="1">
    <source>
        <dbReference type="EMBL" id="JAD34734.1"/>
    </source>
</evidence>
<sequence length="72" mass="8185">MRKEPVLGWIALTNCENKIVVRIQVGVPLPQAVLPVLVFVEKEPVDVFGVDVRDKELRRSPIRDTHLPQCRA</sequence>
<accession>A0A0A8Z5N7</accession>
<reference evidence="1" key="1">
    <citation type="submission" date="2014-09" db="EMBL/GenBank/DDBJ databases">
        <authorList>
            <person name="Magalhaes I.L.F."/>
            <person name="Oliveira U."/>
            <person name="Santos F.R."/>
            <person name="Vidigal T.H.D.A."/>
            <person name="Brescovit A.D."/>
            <person name="Santos A.J."/>
        </authorList>
    </citation>
    <scope>NUCLEOTIDE SEQUENCE</scope>
    <source>
        <tissue evidence="1">Shoot tissue taken approximately 20 cm above the soil surface</tissue>
    </source>
</reference>
<dbReference type="EMBL" id="GBRH01263161">
    <property type="protein sequence ID" value="JAD34734.1"/>
    <property type="molecule type" value="Transcribed_RNA"/>
</dbReference>
<organism evidence="1">
    <name type="scientific">Arundo donax</name>
    <name type="common">Giant reed</name>
    <name type="synonym">Donax arundinaceus</name>
    <dbReference type="NCBI Taxonomy" id="35708"/>
    <lineage>
        <taxon>Eukaryota</taxon>
        <taxon>Viridiplantae</taxon>
        <taxon>Streptophyta</taxon>
        <taxon>Embryophyta</taxon>
        <taxon>Tracheophyta</taxon>
        <taxon>Spermatophyta</taxon>
        <taxon>Magnoliopsida</taxon>
        <taxon>Liliopsida</taxon>
        <taxon>Poales</taxon>
        <taxon>Poaceae</taxon>
        <taxon>PACMAD clade</taxon>
        <taxon>Arundinoideae</taxon>
        <taxon>Arundineae</taxon>
        <taxon>Arundo</taxon>
    </lineage>
</organism>
<name>A0A0A8Z5N7_ARUDO</name>